<dbReference type="HOGENOM" id="CLU_3145816_0_0_1"/>
<proteinExistence type="predicted"/>
<organism evidence="1 2">
    <name type="scientific">Globisporangium ultimum (strain ATCC 200006 / CBS 805.95 / DAOM BR144)</name>
    <name type="common">Pythium ultimum</name>
    <dbReference type="NCBI Taxonomy" id="431595"/>
    <lineage>
        <taxon>Eukaryota</taxon>
        <taxon>Sar</taxon>
        <taxon>Stramenopiles</taxon>
        <taxon>Oomycota</taxon>
        <taxon>Peronosporomycetes</taxon>
        <taxon>Pythiales</taxon>
        <taxon>Pythiaceae</taxon>
        <taxon>Globisporangium</taxon>
    </lineage>
</organism>
<dbReference type="AlphaFoldDB" id="K3XCZ8"/>
<dbReference type="EMBL" id="ADOS01001456">
    <property type="status" value="NOT_ANNOTATED_CDS"/>
    <property type="molecule type" value="Genomic_DNA"/>
</dbReference>
<dbReference type="Gene3D" id="1.10.10.60">
    <property type="entry name" value="Homeodomain-like"/>
    <property type="match status" value="1"/>
</dbReference>
<dbReference type="Proteomes" id="UP000019132">
    <property type="component" value="Unassembled WGS sequence"/>
</dbReference>
<keyword evidence="2" id="KW-1185">Reference proteome</keyword>
<evidence type="ECO:0000313" key="1">
    <source>
        <dbReference type="EnsemblProtists" id="PYU1_T015097"/>
    </source>
</evidence>
<protein>
    <recommendedName>
        <fullName evidence="3">Tc3 transposase DNA binding domain-containing protein</fullName>
    </recommendedName>
</protein>
<evidence type="ECO:0008006" key="3">
    <source>
        <dbReference type="Google" id="ProtNLM"/>
    </source>
</evidence>
<accession>K3XCZ8</accession>
<dbReference type="EnsemblProtists" id="PYU1_T015097">
    <property type="protein sequence ID" value="PYU1_T015097"/>
    <property type="gene ID" value="PYU1_G015066"/>
</dbReference>
<reference evidence="2" key="1">
    <citation type="journal article" date="2010" name="Genome Biol.">
        <title>Genome sequence of the necrotrophic plant pathogen Pythium ultimum reveals original pathogenicity mechanisms and effector repertoire.</title>
        <authorList>
            <person name="Levesque C.A."/>
            <person name="Brouwer H."/>
            <person name="Cano L."/>
            <person name="Hamilton J.P."/>
            <person name="Holt C."/>
            <person name="Huitema E."/>
            <person name="Raffaele S."/>
            <person name="Robideau G.P."/>
            <person name="Thines M."/>
            <person name="Win J."/>
            <person name="Zerillo M.M."/>
            <person name="Beakes G.W."/>
            <person name="Boore J.L."/>
            <person name="Busam D."/>
            <person name="Dumas B."/>
            <person name="Ferriera S."/>
            <person name="Fuerstenberg S.I."/>
            <person name="Gachon C.M."/>
            <person name="Gaulin E."/>
            <person name="Govers F."/>
            <person name="Grenville-Briggs L."/>
            <person name="Horner N."/>
            <person name="Hostetler J."/>
            <person name="Jiang R.H."/>
            <person name="Johnson J."/>
            <person name="Krajaejun T."/>
            <person name="Lin H."/>
            <person name="Meijer H.J."/>
            <person name="Moore B."/>
            <person name="Morris P."/>
            <person name="Phuntmart V."/>
            <person name="Puiu D."/>
            <person name="Shetty J."/>
            <person name="Stajich J.E."/>
            <person name="Tripathy S."/>
            <person name="Wawra S."/>
            <person name="van West P."/>
            <person name="Whitty B.R."/>
            <person name="Coutinho P.M."/>
            <person name="Henrissat B."/>
            <person name="Martin F."/>
            <person name="Thomas P.D."/>
            <person name="Tyler B.M."/>
            <person name="De Vries R.P."/>
            <person name="Kamoun S."/>
            <person name="Yandell M."/>
            <person name="Tisserat N."/>
            <person name="Buell C.R."/>
        </authorList>
    </citation>
    <scope>NUCLEOTIDE SEQUENCE</scope>
    <source>
        <strain evidence="2">DAOM:BR144</strain>
    </source>
</reference>
<dbReference type="VEuPathDB" id="FungiDB:PYU1_G015066"/>
<reference evidence="2" key="2">
    <citation type="submission" date="2010-04" db="EMBL/GenBank/DDBJ databases">
        <authorList>
            <person name="Buell R."/>
            <person name="Hamilton J."/>
            <person name="Hostetler J."/>
        </authorList>
    </citation>
    <scope>NUCLEOTIDE SEQUENCE [LARGE SCALE GENOMIC DNA]</scope>
    <source>
        <strain evidence="2">DAOM:BR144</strain>
    </source>
</reference>
<evidence type="ECO:0000313" key="2">
    <source>
        <dbReference type="Proteomes" id="UP000019132"/>
    </source>
</evidence>
<reference evidence="1" key="3">
    <citation type="submission" date="2015-02" db="UniProtKB">
        <authorList>
            <consortium name="EnsemblProtists"/>
        </authorList>
    </citation>
    <scope>IDENTIFICATION</scope>
    <source>
        <strain evidence="1">DAOM BR144</strain>
    </source>
</reference>
<sequence>MSKASMTMTKGTEFTEIEKGEIIGLRTAGWTFAAIEKQLGRSSTGVSKF</sequence>
<dbReference type="InParanoid" id="K3XCZ8"/>
<name>K3XCZ8_GLOUD</name>